<dbReference type="InterPro" id="IPR002772">
    <property type="entry name" value="Glyco_hydro_3_C"/>
</dbReference>
<dbReference type="Gene3D" id="3.20.20.300">
    <property type="entry name" value="Glycoside hydrolase, family 3, N-terminal domain"/>
    <property type="match status" value="1"/>
</dbReference>
<dbReference type="GO" id="GO:0046556">
    <property type="term" value="F:alpha-L-arabinofuranosidase activity"/>
    <property type="evidence" value="ECO:0007669"/>
    <property type="project" value="TreeGrafter"/>
</dbReference>
<evidence type="ECO:0000256" key="3">
    <source>
        <dbReference type="ARBA" id="ARBA00022801"/>
    </source>
</evidence>
<dbReference type="GO" id="GO:0008422">
    <property type="term" value="F:beta-glucosidase activity"/>
    <property type="evidence" value="ECO:0007669"/>
    <property type="project" value="UniProtKB-EC"/>
</dbReference>
<dbReference type="EMBL" id="AP023086">
    <property type="protein sequence ID" value="BCD97379.1"/>
    <property type="molecule type" value="Genomic_DNA"/>
</dbReference>
<proteinExistence type="inferred from homology"/>
<dbReference type="InterPro" id="IPR001764">
    <property type="entry name" value="Glyco_hydro_3_N"/>
</dbReference>
<dbReference type="GO" id="GO:0009044">
    <property type="term" value="F:xylan 1,4-beta-xylosidase activity"/>
    <property type="evidence" value="ECO:0007669"/>
    <property type="project" value="InterPro"/>
</dbReference>
<dbReference type="KEGG" id="marq:MARGE09_P1580"/>
<dbReference type="GO" id="GO:0045493">
    <property type="term" value="P:xylan catabolic process"/>
    <property type="evidence" value="ECO:0007669"/>
    <property type="project" value="InterPro"/>
</dbReference>
<dbReference type="SUPFAM" id="SSF56988">
    <property type="entry name" value="Anthrax protective antigen"/>
    <property type="match status" value="1"/>
</dbReference>
<gene>
    <name evidence="6" type="ORF">MARGE09_P1580</name>
</gene>
<sequence>MINPTLNKVAKTLCLGASITLASCSQLADNKPSQPDYLNTALSTQERAEDLVARMTLSEKIAQLYNEAPAIERLGVAEYNWWNEALHGVARAGKATVYPQAIGLAATFNKELMGDIATSISDEARAKHHYYEDNDVVFRYTGLTFWSPNVNIFRDPRWGRGQETYGEDPYLTGSLAIEFIKGLQGDNKRYLKTSAMAKHFAVHSGPEKSRHSDNYAASLKDMHETYLPAFKMAVEDANVESIMCAYNRVNDDPACGSEYLLKDVLRGDWGFDGHVVSDCGALDDFYAESAHNIVKAPAQAAALALKTGTDLDCGTSRLSTFTNLHFALQRGLVSQAQVDNAVINLFKTRFKLGMFDPKSDVPYANIAMTEVGSAKHQQLALEAAQQSLVLLKNDGILPLKPNTKVAVIGPNATNPSVLVGNYHGDPIAPVLPLEGIRQKAGENNVTYAAGSPIIGDIYGSHTLVPSSVLFHRASEGKLKPGLQAAYYEATQEKGMASTPAFKRIDSTIDFHWLRSPIDNSVWDEFGIVWEGILKPEETGHYQFDSTASIQIDGKAVTGSIELKAKQEYRFQADVTFLRTWWGNNPLEPYVKLRWVNTSEDFTAKAIAAANKADVIIFTGGISALLEGEEMAVELEGFDYGDRTTIELPKEQLTLMQRLKKLGKPIVMVNFSGSAMALNWQHENLNAIVQAFYPGEATGTALANILWGDVSPSGRLPVTFYKGVNDLPDFKDYRMDNRTYKYYNGTPLYPFGHGLSYADFEYHQLQAPSQLSHTQDLEFRVALKNNGAIPAMEITQVYIAMPDAPVKTPKVALVAYEKNTLDSQGTLTLEFKIPAEKLRYVDEEGKHQPYTGRLKVSVGSGQPSFVSTKQKAETTINIH</sequence>
<dbReference type="Gene3D" id="2.60.40.10">
    <property type="entry name" value="Immunoglobulins"/>
    <property type="match status" value="1"/>
</dbReference>
<comment type="similarity">
    <text evidence="1">Belongs to the glycosyl hydrolase 3 family.</text>
</comment>
<dbReference type="EC" id="3.2.1.21" evidence="6"/>
<dbReference type="InterPro" id="IPR044993">
    <property type="entry name" value="BXL"/>
</dbReference>
<dbReference type="InterPro" id="IPR026891">
    <property type="entry name" value="Fn3-like"/>
</dbReference>
<feature type="domain" description="PA14" evidence="5">
    <location>
        <begin position="477"/>
        <end position="649"/>
    </location>
</feature>
<dbReference type="SUPFAM" id="SSF52279">
    <property type="entry name" value="Beta-D-glucan exohydrolase, C-terminal domain"/>
    <property type="match status" value="1"/>
</dbReference>
<organism evidence="6 7">
    <name type="scientific">Marinagarivorans cellulosilyticus</name>
    <dbReference type="NCBI Taxonomy" id="2721545"/>
    <lineage>
        <taxon>Bacteria</taxon>
        <taxon>Pseudomonadati</taxon>
        <taxon>Pseudomonadota</taxon>
        <taxon>Gammaproteobacteria</taxon>
        <taxon>Cellvibrionales</taxon>
        <taxon>Cellvibrionaceae</taxon>
        <taxon>Marinagarivorans</taxon>
    </lineage>
</organism>
<dbReference type="InterPro" id="IPR013783">
    <property type="entry name" value="Ig-like_fold"/>
</dbReference>
<keyword evidence="6" id="KW-0326">Glycosidase</keyword>
<dbReference type="InterPro" id="IPR011658">
    <property type="entry name" value="PA14_dom"/>
</dbReference>
<accession>A0AAN1WGY4</accession>
<evidence type="ECO:0000259" key="5">
    <source>
        <dbReference type="PROSITE" id="PS51820"/>
    </source>
</evidence>
<name>A0AAN1WGY4_9GAMM</name>
<keyword evidence="2 4" id="KW-0732">Signal</keyword>
<dbReference type="Pfam" id="PF01915">
    <property type="entry name" value="Glyco_hydro_3_C"/>
    <property type="match status" value="1"/>
</dbReference>
<dbReference type="RefSeq" id="WP_236986851.1">
    <property type="nucleotide sequence ID" value="NZ_AP023086.1"/>
</dbReference>
<dbReference type="Pfam" id="PF00933">
    <property type="entry name" value="Glyco_hydro_3"/>
    <property type="match status" value="1"/>
</dbReference>
<keyword evidence="7" id="KW-1185">Reference proteome</keyword>
<reference evidence="6 7" key="1">
    <citation type="journal article" date="2022" name="IScience">
        <title>An ultrasensitive nanofiber-based assay for enzymatic hydrolysis and deep-sea microbial degradation of cellulose.</title>
        <authorList>
            <person name="Tsudome M."/>
            <person name="Tachioka M."/>
            <person name="Miyazaki M."/>
            <person name="Uchimura K."/>
            <person name="Tsuda M."/>
            <person name="Takaki Y."/>
            <person name="Deguchi S."/>
        </authorList>
    </citation>
    <scope>NUCLEOTIDE SEQUENCE [LARGE SCALE GENOMIC DNA]</scope>
    <source>
        <strain evidence="6 7">GE09</strain>
    </source>
</reference>
<keyword evidence="3 6" id="KW-0378">Hydrolase</keyword>
<dbReference type="SMART" id="SM01217">
    <property type="entry name" value="Fn3_like"/>
    <property type="match status" value="1"/>
</dbReference>
<dbReference type="SUPFAM" id="SSF51445">
    <property type="entry name" value="(Trans)glycosidases"/>
    <property type="match status" value="1"/>
</dbReference>
<evidence type="ECO:0000313" key="6">
    <source>
        <dbReference type="EMBL" id="BCD97379.1"/>
    </source>
</evidence>
<dbReference type="PANTHER" id="PTHR42721:SF3">
    <property type="entry name" value="BETA-D-XYLOSIDASE 5-RELATED"/>
    <property type="match status" value="1"/>
</dbReference>
<dbReference type="AlphaFoldDB" id="A0AAN1WGY4"/>
<dbReference type="Pfam" id="PF07691">
    <property type="entry name" value="PA14"/>
    <property type="match status" value="1"/>
</dbReference>
<evidence type="ECO:0000256" key="2">
    <source>
        <dbReference type="ARBA" id="ARBA00022729"/>
    </source>
</evidence>
<dbReference type="Gene3D" id="3.40.50.1700">
    <property type="entry name" value="Glycoside hydrolase family 3 C-terminal domain"/>
    <property type="match status" value="2"/>
</dbReference>
<dbReference type="PRINTS" id="PR00133">
    <property type="entry name" value="GLHYDRLASE3"/>
</dbReference>
<dbReference type="Proteomes" id="UP001320119">
    <property type="component" value="Chromosome"/>
</dbReference>
<dbReference type="Pfam" id="PF14310">
    <property type="entry name" value="Fn3-like"/>
    <property type="match status" value="1"/>
</dbReference>
<dbReference type="InterPro" id="IPR036962">
    <property type="entry name" value="Glyco_hydro_3_N_sf"/>
</dbReference>
<dbReference type="InterPro" id="IPR036881">
    <property type="entry name" value="Glyco_hydro_3_C_sf"/>
</dbReference>
<evidence type="ECO:0000256" key="1">
    <source>
        <dbReference type="ARBA" id="ARBA00005336"/>
    </source>
</evidence>
<feature type="chain" id="PRO_5042933753" evidence="4">
    <location>
        <begin position="29"/>
        <end position="878"/>
    </location>
</feature>
<dbReference type="PROSITE" id="PS51820">
    <property type="entry name" value="PA14"/>
    <property type="match status" value="1"/>
</dbReference>
<dbReference type="InterPro" id="IPR017853">
    <property type="entry name" value="GH"/>
</dbReference>
<protein>
    <submittedName>
        <fullName evidence="6">Beta-glucosidase</fullName>
        <ecNumber evidence="6">3.2.1.21</ecNumber>
    </submittedName>
</protein>
<dbReference type="PANTHER" id="PTHR42721">
    <property type="entry name" value="SUGAR HYDROLASE-RELATED"/>
    <property type="match status" value="1"/>
</dbReference>
<dbReference type="GO" id="GO:0031222">
    <property type="term" value="P:arabinan catabolic process"/>
    <property type="evidence" value="ECO:0007669"/>
    <property type="project" value="TreeGrafter"/>
</dbReference>
<evidence type="ECO:0000256" key="4">
    <source>
        <dbReference type="SAM" id="SignalP"/>
    </source>
</evidence>
<dbReference type="InterPro" id="IPR037524">
    <property type="entry name" value="PA14/GLEYA"/>
</dbReference>
<feature type="signal peptide" evidence="4">
    <location>
        <begin position="1"/>
        <end position="28"/>
    </location>
</feature>
<evidence type="ECO:0000313" key="7">
    <source>
        <dbReference type="Proteomes" id="UP001320119"/>
    </source>
</evidence>